<feature type="compositionally biased region" description="Low complexity" evidence="1">
    <location>
        <begin position="51"/>
        <end position="64"/>
    </location>
</feature>
<organism evidence="2 3">
    <name type="scientific">Lentinus brumalis</name>
    <dbReference type="NCBI Taxonomy" id="2498619"/>
    <lineage>
        <taxon>Eukaryota</taxon>
        <taxon>Fungi</taxon>
        <taxon>Dikarya</taxon>
        <taxon>Basidiomycota</taxon>
        <taxon>Agaricomycotina</taxon>
        <taxon>Agaricomycetes</taxon>
        <taxon>Polyporales</taxon>
        <taxon>Polyporaceae</taxon>
        <taxon>Lentinus</taxon>
    </lineage>
</organism>
<feature type="region of interest" description="Disordered" evidence="1">
    <location>
        <begin position="1"/>
        <end position="64"/>
    </location>
</feature>
<evidence type="ECO:0000256" key="1">
    <source>
        <dbReference type="SAM" id="MobiDB-lite"/>
    </source>
</evidence>
<evidence type="ECO:0000313" key="3">
    <source>
        <dbReference type="Proteomes" id="UP000256964"/>
    </source>
</evidence>
<accession>A0A371CZR0</accession>
<proteinExistence type="predicted"/>
<sequence length="209" mass="22323">MADQTQPANEKLSEQDLSNEGVPSSNGVQQQGPFQEDARAPGEEVQEADNVTTPVTTPDPPTALGGALLLNNYYYPFTPPTSPAPPSPAPGPPTLESSIFVRDEDIEDLQLPPPALPLSLAFPMSSYSGLRDSDEAVPAARPFLPLDGNAVDVDAVLGSGTSSLLRSVQRLGLVPREGRGRRVAVLAQFMAPSFFDLHTDIILIRDQHE</sequence>
<dbReference type="EMBL" id="KZ857434">
    <property type="protein sequence ID" value="RDX45780.1"/>
    <property type="molecule type" value="Genomic_DNA"/>
</dbReference>
<reference evidence="2 3" key="1">
    <citation type="journal article" date="2018" name="Biotechnol. Biofuels">
        <title>Integrative visual omics of the white-rot fungus Polyporus brumalis exposes the biotechnological potential of its oxidative enzymes for delignifying raw plant biomass.</title>
        <authorList>
            <person name="Miyauchi S."/>
            <person name="Rancon A."/>
            <person name="Drula E."/>
            <person name="Hage H."/>
            <person name="Chaduli D."/>
            <person name="Favel A."/>
            <person name="Grisel S."/>
            <person name="Henrissat B."/>
            <person name="Herpoel-Gimbert I."/>
            <person name="Ruiz-Duenas F.J."/>
            <person name="Chevret D."/>
            <person name="Hainaut M."/>
            <person name="Lin J."/>
            <person name="Wang M."/>
            <person name="Pangilinan J."/>
            <person name="Lipzen A."/>
            <person name="Lesage-Meessen L."/>
            <person name="Navarro D."/>
            <person name="Riley R."/>
            <person name="Grigoriev I.V."/>
            <person name="Zhou S."/>
            <person name="Raouche S."/>
            <person name="Rosso M.N."/>
        </authorList>
    </citation>
    <scope>NUCLEOTIDE SEQUENCE [LARGE SCALE GENOMIC DNA]</scope>
    <source>
        <strain evidence="2 3">BRFM 1820</strain>
    </source>
</reference>
<protein>
    <submittedName>
        <fullName evidence="2">Uncharacterized protein</fullName>
    </submittedName>
</protein>
<evidence type="ECO:0000313" key="2">
    <source>
        <dbReference type="EMBL" id="RDX45780.1"/>
    </source>
</evidence>
<dbReference type="AlphaFoldDB" id="A0A371CZR0"/>
<keyword evidence="3" id="KW-1185">Reference proteome</keyword>
<name>A0A371CZR0_9APHY</name>
<feature type="compositionally biased region" description="Polar residues" evidence="1">
    <location>
        <begin position="15"/>
        <end position="33"/>
    </location>
</feature>
<gene>
    <name evidence="2" type="ORF">OH76DRAFT_1420630</name>
</gene>
<dbReference type="Proteomes" id="UP000256964">
    <property type="component" value="Unassembled WGS sequence"/>
</dbReference>